<dbReference type="PANTHER" id="PTHR15835:SF6">
    <property type="entry name" value="ZINC FINGER C3HC-TYPE PROTEIN 1"/>
    <property type="match status" value="1"/>
</dbReference>
<gene>
    <name evidence="10" type="primary">ZC3HC1</name>
</gene>
<evidence type="ECO:0000259" key="8">
    <source>
        <dbReference type="Pfam" id="PF07967"/>
    </source>
</evidence>
<evidence type="ECO:0000256" key="4">
    <source>
        <dbReference type="ARBA" id="ARBA00022833"/>
    </source>
</evidence>
<dbReference type="Pfam" id="PF07967">
    <property type="entry name" value="zf-C3HC"/>
    <property type="match status" value="1"/>
</dbReference>
<keyword evidence="4" id="KW-0862">Zinc</keyword>
<name>T2M9S3_HYDVU</name>
<comment type="function">
    <text evidence="6">Required for proper positioning of a substantial amount of TPR at the nuclear basket (NB) through interaction with TPR.</text>
</comment>
<evidence type="ECO:0000313" key="10">
    <source>
        <dbReference type="EMBL" id="CDG69043.1"/>
    </source>
</evidence>
<evidence type="ECO:0000256" key="6">
    <source>
        <dbReference type="ARBA" id="ARBA00044931"/>
    </source>
</evidence>
<dbReference type="GO" id="GO:0005634">
    <property type="term" value="C:nucleus"/>
    <property type="evidence" value="ECO:0007669"/>
    <property type="project" value="UniProtKB-SubCell"/>
</dbReference>
<keyword evidence="5" id="KW-0539">Nucleus</keyword>
<evidence type="ECO:0000256" key="3">
    <source>
        <dbReference type="ARBA" id="ARBA00022771"/>
    </source>
</evidence>
<protein>
    <submittedName>
        <fullName evidence="10">Nuclear-interacting partner of ALK</fullName>
    </submittedName>
</protein>
<dbReference type="EMBL" id="HAAD01002811">
    <property type="protein sequence ID" value="CDG69043.1"/>
    <property type="molecule type" value="mRNA"/>
</dbReference>
<proteinExistence type="evidence at transcript level"/>
<dbReference type="OMA" id="CPWPDNP"/>
<dbReference type="InterPro" id="IPR012935">
    <property type="entry name" value="NuBaID_N"/>
</dbReference>
<dbReference type="KEGG" id="hmg:100199404"/>
<evidence type="ECO:0000256" key="2">
    <source>
        <dbReference type="ARBA" id="ARBA00022723"/>
    </source>
</evidence>
<dbReference type="AlphaFoldDB" id="T2M9S3"/>
<dbReference type="InterPro" id="IPR013909">
    <property type="entry name" value="NuBaID_C"/>
</dbReference>
<evidence type="ECO:0000256" key="1">
    <source>
        <dbReference type="ARBA" id="ARBA00004123"/>
    </source>
</evidence>
<accession>T2M9S3</accession>
<feature type="domain" description="NuBaID C-terminal" evidence="9">
    <location>
        <begin position="200"/>
        <end position="293"/>
    </location>
</feature>
<evidence type="ECO:0000256" key="5">
    <source>
        <dbReference type="ARBA" id="ARBA00023242"/>
    </source>
</evidence>
<feature type="domain" description="C3HC-type" evidence="8">
    <location>
        <begin position="33"/>
        <end position="160"/>
    </location>
</feature>
<dbReference type="GO" id="GO:0008270">
    <property type="term" value="F:zinc ion binding"/>
    <property type="evidence" value="ECO:0007669"/>
    <property type="project" value="UniProtKB-KW"/>
</dbReference>
<organism evidence="10">
    <name type="scientific">Hydra vulgaris</name>
    <name type="common">Hydra</name>
    <name type="synonym">Hydra attenuata</name>
    <dbReference type="NCBI Taxonomy" id="6087"/>
    <lineage>
        <taxon>Eukaryota</taxon>
        <taxon>Metazoa</taxon>
        <taxon>Cnidaria</taxon>
        <taxon>Hydrozoa</taxon>
        <taxon>Hydroidolina</taxon>
        <taxon>Anthoathecata</taxon>
        <taxon>Aplanulata</taxon>
        <taxon>Hydridae</taxon>
        <taxon>Hydra</taxon>
    </lineage>
</organism>
<dbReference type="Pfam" id="PF08600">
    <property type="entry name" value="NuBaID_C"/>
    <property type="match status" value="1"/>
</dbReference>
<feature type="region of interest" description="Disordered" evidence="7">
    <location>
        <begin position="265"/>
        <end position="291"/>
    </location>
</feature>
<dbReference type="PANTHER" id="PTHR15835">
    <property type="entry name" value="NUCLEAR-INTERACTING PARTNER OF ALK"/>
    <property type="match status" value="1"/>
</dbReference>
<sequence length="590" mass="66674">MSSANTKNKITDILSSLVSTTPEKSSSHVTCNPQSKDLFLQRVKTFTSSNWVAKPVGLSPLHCAQYGWCTEYLDQLRCVTCNATLDAGLPDEWDEAAYNEICNKVQNKLQIGHEKLCPWPDNPCPPSFLSLPSYTSEQWCAEMKLSFESLMTLRGNLPELNEDEIASLGVLDNSSIETMLNQVFKWSSENDDDALQAKVASILAICGWSVCQPVVEDPSIICTICGMEAGLWNYKSLSSRINHQKRFKTSLEYTNSQQSLTELQENMSTDVSVKSEKSETEKSDNSGQGSMLNELSRLATSSDSLAQSDLLRAAESQESLLNLRVSDSKVMATDGLEHHIETTHEDFNQLKNQFSEPRLPQATHPELMKELLLSRAPGSRSRSRYSDSIFSEVGSECFEKRLEETCEKDIEHERAITDNPPPNHPNSSQQQWMKELLFITADACHSEPTESVISEIGSVAFDRRIEDNSSLNSPRLLTPVHHGMHDYDEDSEPSRIKKMRFQVPDISMFSVIGEHRFWCPWVCSTERFTDHETSLSDSTAFISCKKIPGWKYVLYQLLPYNRPSPCSTQRHEAWRYVRSTLTECISNKIT</sequence>
<keyword evidence="3" id="KW-0863">Zinc-finger</keyword>
<evidence type="ECO:0000256" key="7">
    <source>
        <dbReference type="SAM" id="MobiDB-lite"/>
    </source>
</evidence>
<comment type="subcellular location">
    <subcellularLocation>
        <location evidence="1">Nucleus</location>
    </subcellularLocation>
</comment>
<keyword evidence="2" id="KW-0479">Metal-binding</keyword>
<evidence type="ECO:0000259" key="9">
    <source>
        <dbReference type="Pfam" id="PF08600"/>
    </source>
</evidence>
<feature type="compositionally biased region" description="Basic and acidic residues" evidence="7">
    <location>
        <begin position="273"/>
        <end position="284"/>
    </location>
</feature>
<reference evidence="10" key="1">
    <citation type="journal article" date="2013" name="Genome Biol. Evol.">
        <title>Punctuated emergences of genetic and phenotypic innovations in eumetazoan, bilaterian, euteleostome, and hominidae ancestors.</title>
        <authorList>
            <person name="Wenger Y."/>
            <person name="Galliot B."/>
        </authorList>
    </citation>
    <scope>NUCLEOTIDE SEQUENCE</scope>
    <source>
        <tissue evidence="10">Whole animals</tissue>
    </source>
</reference>
<dbReference type="OrthoDB" id="614844at2759"/>